<dbReference type="Proteomes" id="UP001209540">
    <property type="component" value="Unassembled WGS sequence"/>
</dbReference>
<dbReference type="GO" id="GO:0016757">
    <property type="term" value="F:glycosyltransferase activity"/>
    <property type="evidence" value="ECO:0007669"/>
    <property type="project" value="UniProtKB-KW"/>
</dbReference>
<dbReference type="EMBL" id="JAIXMP010000017">
    <property type="protein sequence ID" value="KAI9259615.1"/>
    <property type="molecule type" value="Genomic_DNA"/>
</dbReference>
<dbReference type="GO" id="GO:0006487">
    <property type="term" value="P:protein N-linked glycosylation"/>
    <property type="evidence" value="ECO:0007669"/>
    <property type="project" value="TreeGrafter"/>
</dbReference>
<dbReference type="InterPro" id="IPR029044">
    <property type="entry name" value="Nucleotide-diphossugar_trans"/>
</dbReference>
<evidence type="ECO:0000256" key="4">
    <source>
        <dbReference type="SAM" id="MobiDB-lite"/>
    </source>
</evidence>
<dbReference type="InterPro" id="IPR008630">
    <property type="entry name" value="Glyco_trans_34"/>
</dbReference>
<comment type="caution">
    <text evidence="6">The sequence shown here is derived from an EMBL/GenBank/DDBJ whole genome shotgun (WGS) entry which is preliminary data.</text>
</comment>
<reference evidence="6" key="1">
    <citation type="journal article" date="2022" name="IScience">
        <title>Evolution of zygomycete secretomes and the origins of terrestrial fungal ecologies.</title>
        <authorList>
            <person name="Chang Y."/>
            <person name="Wang Y."/>
            <person name="Mondo S."/>
            <person name="Ahrendt S."/>
            <person name="Andreopoulos W."/>
            <person name="Barry K."/>
            <person name="Beard J."/>
            <person name="Benny G.L."/>
            <person name="Blankenship S."/>
            <person name="Bonito G."/>
            <person name="Cuomo C."/>
            <person name="Desiro A."/>
            <person name="Gervers K.A."/>
            <person name="Hundley H."/>
            <person name="Kuo A."/>
            <person name="LaButti K."/>
            <person name="Lang B.F."/>
            <person name="Lipzen A."/>
            <person name="O'Donnell K."/>
            <person name="Pangilinan J."/>
            <person name="Reynolds N."/>
            <person name="Sandor L."/>
            <person name="Smith M.E."/>
            <person name="Tsang A."/>
            <person name="Grigoriev I.V."/>
            <person name="Stajich J.E."/>
            <person name="Spatafora J.W."/>
        </authorList>
    </citation>
    <scope>NUCLEOTIDE SEQUENCE</scope>
    <source>
        <strain evidence="6">RSA 2281</strain>
    </source>
</reference>
<keyword evidence="5" id="KW-1133">Transmembrane helix</keyword>
<evidence type="ECO:0000313" key="6">
    <source>
        <dbReference type="EMBL" id="KAI9259615.1"/>
    </source>
</evidence>
<keyword evidence="5" id="KW-0812">Transmembrane</keyword>
<dbReference type="PANTHER" id="PTHR31306">
    <property type="entry name" value="ALPHA-1,6-MANNOSYLTRANSFERASE MNN11-RELATED"/>
    <property type="match status" value="1"/>
</dbReference>
<accession>A0AAD5K7N6</accession>
<dbReference type="Gene3D" id="3.90.550.10">
    <property type="entry name" value="Spore Coat Polysaccharide Biosynthesis Protein SpsA, Chain A"/>
    <property type="match status" value="1"/>
</dbReference>
<dbReference type="Pfam" id="PF05637">
    <property type="entry name" value="Glyco_transf_34"/>
    <property type="match status" value="1"/>
</dbReference>
<keyword evidence="3 6" id="KW-0808">Transferase</keyword>
<comment type="similarity">
    <text evidence="1">Belongs to the glycosyltransferase 34 family.</text>
</comment>
<feature type="compositionally biased region" description="Acidic residues" evidence="4">
    <location>
        <begin position="462"/>
        <end position="478"/>
    </location>
</feature>
<name>A0AAD5K7N6_9FUNG</name>
<feature type="compositionally biased region" description="Polar residues" evidence="4">
    <location>
        <begin position="46"/>
        <end position="60"/>
    </location>
</feature>
<protein>
    <submittedName>
        <fullName evidence="6">Galactosyl transferase GMA12/MNN10 family-domain-containing protein</fullName>
    </submittedName>
</protein>
<dbReference type="PANTHER" id="PTHR31306:SF4">
    <property type="entry name" value="ALPHA-1,2-GALACTOSYLTRANSFERASE"/>
    <property type="match status" value="1"/>
</dbReference>
<evidence type="ECO:0000256" key="5">
    <source>
        <dbReference type="SAM" id="Phobius"/>
    </source>
</evidence>
<keyword evidence="5" id="KW-0472">Membrane</keyword>
<organism evidence="6 7">
    <name type="scientific">Phascolomyces articulosus</name>
    <dbReference type="NCBI Taxonomy" id="60185"/>
    <lineage>
        <taxon>Eukaryota</taxon>
        <taxon>Fungi</taxon>
        <taxon>Fungi incertae sedis</taxon>
        <taxon>Mucoromycota</taxon>
        <taxon>Mucoromycotina</taxon>
        <taxon>Mucoromycetes</taxon>
        <taxon>Mucorales</taxon>
        <taxon>Lichtheimiaceae</taxon>
        <taxon>Phascolomyces</taxon>
    </lineage>
</organism>
<feature type="region of interest" description="Disordered" evidence="4">
    <location>
        <begin position="46"/>
        <end position="153"/>
    </location>
</feature>
<evidence type="ECO:0000256" key="2">
    <source>
        <dbReference type="ARBA" id="ARBA00022676"/>
    </source>
</evidence>
<sequence>MPLDLPQFKSDTLPARRPRTNKRTLVALAVVGVFFLFFLNARVSNPDTTSSVQEPPSSSDPNKHIHDETTLTPPILEEGEEEQSPSDDPDLFPIDDPTSEAANILPDQELFPTTPNDEDKTQSSILDEEEVKSGENVISPHSNQHSSLPHPLSEESQDDIIINDSNHYTHIVVIASQARDMTRRQLIREKYFGLRDNLLPCMRYNTDTLYKFWIYGDMIPAKTDERRRYEAEKMEWDDLEEMGKGIKFEQTSILEWAETTLADRGITYDYLIVQDVNTFIQLSNIKRELDNGVISESTHSPVAINSDTPTNLVWGNFAGAESDKHAFIVGSAAVKLAIEKQADITMFDVNGPHILTNMYHYYESIGADVESAVDATMEPEAAAEEQERVIPLFIREDGAEDTHRFIRWENNVESVHAEDSVVTHVYQDAEFTDLARWTYLKPSPVCYPRKSAFKDGQPPLDPLDDDQEEVTTEDDEFPTSDNSTSAAMAGLTEGNRPSIALMTSSFIYPDNCMEPSATLSAINKRKFAIRHGHSFVARSAEFAQQRGRKTVWGKIDAIEKVLPKYDWIFWMDMDAVIFNQEHSLYELLDDLRERYPGGTEAFDKNVDFIVSRPPRDPMLNAGVFFMRNSPWSMEFLREVQNNVPWYNKGSAYEQGAMAEIIENPKHKDNVYQLYPDVHTFNTFPKFYQPGDFIVHYAPDKCPSPFVLKGLEFAERIENGEVIDKLV</sequence>
<evidence type="ECO:0000313" key="7">
    <source>
        <dbReference type="Proteomes" id="UP001209540"/>
    </source>
</evidence>
<gene>
    <name evidence="6" type="ORF">BDA99DRAFT_561036</name>
</gene>
<dbReference type="AlphaFoldDB" id="A0AAD5K7N6"/>
<keyword evidence="2" id="KW-0328">Glycosyltransferase</keyword>
<evidence type="ECO:0000256" key="1">
    <source>
        <dbReference type="ARBA" id="ARBA00005664"/>
    </source>
</evidence>
<reference evidence="6" key="2">
    <citation type="submission" date="2023-02" db="EMBL/GenBank/DDBJ databases">
        <authorList>
            <consortium name="DOE Joint Genome Institute"/>
            <person name="Mondo S.J."/>
            <person name="Chang Y."/>
            <person name="Wang Y."/>
            <person name="Ahrendt S."/>
            <person name="Andreopoulos W."/>
            <person name="Barry K."/>
            <person name="Beard J."/>
            <person name="Benny G.L."/>
            <person name="Blankenship S."/>
            <person name="Bonito G."/>
            <person name="Cuomo C."/>
            <person name="Desiro A."/>
            <person name="Gervers K.A."/>
            <person name="Hundley H."/>
            <person name="Kuo A."/>
            <person name="LaButti K."/>
            <person name="Lang B.F."/>
            <person name="Lipzen A."/>
            <person name="O'Donnell K."/>
            <person name="Pangilinan J."/>
            <person name="Reynolds N."/>
            <person name="Sandor L."/>
            <person name="Smith M.W."/>
            <person name="Tsang A."/>
            <person name="Grigoriev I.V."/>
            <person name="Stajich J.E."/>
            <person name="Spatafora J.W."/>
        </authorList>
    </citation>
    <scope>NUCLEOTIDE SEQUENCE</scope>
    <source>
        <strain evidence="6">RSA 2281</strain>
    </source>
</reference>
<keyword evidence="7" id="KW-1185">Reference proteome</keyword>
<dbReference type="GO" id="GO:0000139">
    <property type="term" value="C:Golgi membrane"/>
    <property type="evidence" value="ECO:0007669"/>
    <property type="project" value="TreeGrafter"/>
</dbReference>
<dbReference type="SUPFAM" id="SSF53448">
    <property type="entry name" value="Nucleotide-diphospho-sugar transferases"/>
    <property type="match status" value="1"/>
</dbReference>
<proteinExistence type="inferred from homology"/>
<evidence type="ECO:0000256" key="3">
    <source>
        <dbReference type="ARBA" id="ARBA00022679"/>
    </source>
</evidence>
<feature type="transmembrane region" description="Helical" evidence="5">
    <location>
        <begin position="25"/>
        <end position="43"/>
    </location>
</feature>
<feature type="compositionally biased region" description="Acidic residues" evidence="4">
    <location>
        <begin position="77"/>
        <end position="90"/>
    </location>
</feature>
<feature type="region of interest" description="Disordered" evidence="4">
    <location>
        <begin position="451"/>
        <end position="483"/>
    </location>
</feature>